<accession>A0A7J5TSR2</accession>
<dbReference type="EMBL" id="WELI01000014">
    <property type="protein sequence ID" value="KAB7726632.1"/>
    <property type="molecule type" value="Genomic_DNA"/>
</dbReference>
<dbReference type="PANTHER" id="PTHR47957">
    <property type="entry name" value="ATP-DEPENDENT HELICASE HRQ1"/>
    <property type="match status" value="1"/>
</dbReference>
<dbReference type="Gene3D" id="3.40.50.300">
    <property type="entry name" value="P-loop containing nucleotide triphosphate hydrolases"/>
    <property type="match status" value="2"/>
</dbReference>
<sequence>MLPLHQAFEVQESILAYLRATFGFREPAVRQAFDQFLLHPEQGILKGPYISIRLPFVRASESDGIPLTIRPPFPPFDHQLRAFRRLSTQQGHHPQPTLLTTGTGSGKTESFLYPILDYCYQNRHRRGIKAIILYPMNALATDQAGRVAEIIHSDDRLRGQLTAGLFIGLGTSKKEYSVQMLPDRVIENRDSILDSPPDILLTNFKMLDQALMRDQLARLWQDNEADPSLLQFLVLDELHTYDGAQGSDVANLIRRLRLRLNLPDSTLCPVGTSATLGSGPDALQQLCDYAGTLFGVRFDPATAVLTEKRLELDTFFCQPRHDLDDFIPRPTVLGGSQFALSDTPEQYRQRQQTLWQLPANLTPADLSRELLRLRVVYDLLSICHTGQPTLTAVLSQLAQINPDVARLSAAHQEGVVLSLLTLLSVAKLPDAEKFPLVYVQVHLWVRALSGVLREVGEQPVFRWGSNPTEPGQPSALPPWFCRDCGASGWLAVKHDNKNRFENDPADVYEKFISGRNNKHLYLINTNTEEHQPIDEFQATDALQRWVSHESLEFFNEPAPDHTKPGRTNLLALKRIDAKGRFEPVCPECGSRHTLALIGTGVATLSSVTVSQILSTDLDTHPDQERKVLAFTNSVQDAAHQAGFLEARNYRFTFRTSLQRVINEALVKSGNPTGTLTLANLSEQFKTFWKQHADPTGQQPLDAYYYRFFPTDYLGRARLDDYRLPGRQGFLPRFEQEFDCRIDWEVAAEFGYNALIGRTLEKTGSAGVVFDESLILQVAEQLRPWLIDNQMEAVEPALLPFFINLLLHRLRTRGGIVHPFMDKFRRGKFDLFELNWRKDGRHFLNPYFGRNTRRVRLLTAQPATADSLDSTFSSKGNNYFHAYFRKTFQMAPSHPNAVNAFYEQLITALTDTGLLDAIPATDKYQTLSHGLITSALRVGKTVQKHQCNRCGHTLTTHTTDTLTDGGRCLTFRCTGTYSTIPATPDLNYYQAVYNRQRSPRIHATEHTGLLDRPKREAIEVSFRKRPHFDSYNALVATSTLEMGIDIGTLNVVLNHNTAPRPGNFLQRIGRAGRQTGSALVVNFVPNKAHDLFYFAQPGEMMLGEVTTPGCFLEAGAILKRHFMAYCLDSWTAADPVNHRIPSLLMLLRLGNTNLNAPDFWANRIINYIKAHENALFDRFAARYWPDLSDATLTDLKYRLQNDTLYEEFREVFGRLQNEMRGLRQKRREVVNYIKTKKLGDQDEEKKLLDAEVRQLYRQYRGLEKRNLLEHLTNVGVLPNYAFPETGVELNARILGATSAESGKPPLDYELTLVRPAQQALRELAPGSHFHTQGFRLPISGLLTHEWSDPAIRMRKRFCSVCDMVADDVGPAAGLCPKCGHPSWQDSANVHTVVKLTAVRSVVRQSDATLEDSRDERDADIYRISRHFHFPAEGVRGAYAMRQIPFGIEFVRNVALTEINLGRHGVINARHLSINGHEHVPVQGFITCRHCGKSTSHEMNLPDYSYHYPYCAHRQATYAGQSDTVFDEVYLCRQLPTEALKILLPVQEVNSSATLAIFRAGFQLGLNRYYQGAPDHLALSDYSEYNPKTSRQDHYLVLYDTIPGGTGYLEKLFRPEAFMAVLERAYETVRDCSCQHEGHDGCYKCLYAYGNQYDRAELSRHQAEQFFGRIVREQESWDRLMGSLSAVSATGQIEESELEDRFVRSLQKRLGANQFEAVQEGGVVCYRFTVADGANSFGYFMRPQVELGPSQGVRLLTRTDFLLTCTTATLNGKQLTDKERLQIPRMAIYLDGYQFHATAQNPRFRNDVARRNAVAETGQYQVWTLTWQDLERFDAGLVTPGLDGQAPPPETIQDELFRRLKQDGFTKTTTSLIQLCAPKAYQPIWQARNNMERLLCLLAYPLRDNHQQGSWSLLLACYQAQLFSPSFDTPSAHRVATFTEPLTMQPPYIRGKAQLTDGYMLANLWPDNTLFQSRLLVNLSGQPPLTGLRETAGSDDLDRADWQAFWWIHNLSQFGQPGQAPTEVAVATSLDELLTYYDEPYHELVRQLHAQGIAFGEDGSFFLLGEQGEQLAEAVLGFEKAKIVIAPLDVADRKAFLNAGYQIQTLDTFSITDLPQ</sequence>
<dbReference type="InterPro" id="IPR014001">
    <property type="entry name" value="Helicase_ATP-bd"/>
</dbReference>
<dbReference type="SMART" id="SM00490">
    <property type="entry name" value="HELICc"/>
    <property type="match status" value="1"/>
</dbReference>
<name>A0A7J5TSR2_9BACT</name>
<keyword evidence="6" id="KW-0347">Helicase</keyword>
<comment type="caution">
    <text evidence="6">The sequence shown here is derived from an EMBL/GenBank/DDBJ whole genome shotgun (WGS) entry which is preliminary data.</text>
</comment>
<proteinExistence type="predicted"/>
<evidence type="ECO:0000313" key="6">
    <source>
        <dbReference type="EMBL" id="KAB7726632.1"/>
    </source>
</evidence>
<dbReference type="Pfam" id="PF00271">
    <property type="entry name" value="Helicase_C"/>
    <property type="match status" value="1"/>
</dbReference>
<feature type="coiled-coil region" evidence="3">
    <location>
        <begin position="1204"/>
        <end position="1264"/>
    </location>
</feature>
<keyword evidence="3" id="KW-0175">Coiled coil</keyword>
<evidence type="ECO:0000256" key="2">
    <source>
        <dbReference type="ARBA" id="ARBA00022840"/>
    </source>
</evidence>
<dbReference type="InterPro" id="IPR001650">
    <property type="entry name" value="Helicase_C-like"/>
</dbReference>
<feature type="domain" description="Helicase ATP-binding" evidence="4">
    <location>
        <begin position="88"/>
        <end position="294"/>
    </location>
</feature>
<dbReference type="InterPro" id="IPR027417">
    <property type="entry name" value="P-loop_NTPase"/>
</dbReference>
<keyword evidence="1" id="KW-0547">Nucleotide-binding</keyword>
<dbReference type="GO" id="GO:0003676">
    <property type="term" value="F:nucleic acid binding"/>
    <property type="evidence" value="ECO:0007669"/>
    <property type="project" value="InterPro"/>
</dbReference>
<dbReference type="SMART" id="SM00487">
    <property type="entry name" value="DEXDc"/>
    <property type="match status" value="1"/>
</dbReference>
<dbReference type="InterPro" id="IPR011545">
    <property type="entry name" value="DEAD/DEAH_box_helicase_dom"/>
</dbReference>
<gene>
    <name evidence="6" type="ORF">F5984_23685</name>
</gene>
<dbReference type="PROSITE" id="PS51192">
    <property type="entry name" value="HELICASE_ATP_BIND_1"/>
    <property type="match status" value="1"/>
</dbReference>
<evidence type="ECO:0000256" key="3">
    <source>
        <dbReference type="SAM" id="Coils"/>
    </source>
</evidence>
<dbReference type="RefSeq" id="WP_152126705.1">
    <property type="nucleotide sequence ID" value="NZ_WELI01000014.1"/>
</dbReference>
<keyword evidence="2" id="KW-0067">ATP-binding</keyword>
<dbReference type="GO" id="GO:0005524">
    <property type="term" value="F:ATP binding"/>
    <property type="evidence" value="ECO:0007669"/>
    <property type="project" value="UniProtKB-KW"/>
</dbReference>
<dbReference type="GO" id="GO:0036297">
    <property type="term" value="P:interstrand cross-link repair"/>
    <property type="evidence" value="ECO:0007669"/>
    <property type="project" value="TreeGrafter"/>
</dbReference>
<dbReference type="InterPro" id="IPR018973">
    <property type="entry name" value="MZB"/>
</dbReference>
<evidence type="ECO:0000259" key="5">
    <source>
        <dbReference type="PROSITE" id="PS51194"/>
    </source>
</evidence>
<dbReference type="Pfam" id="PF09369">
    <property type="entry name" value="MZB"/>
    <property type="match status" value="1"/>
</dbReference>
<dbReference type="PANTHER" id="PTHR47957:SF3">
    <property type="entry name" value="ATP-DEPENDENT HELICASE HRQ1"/>
    <property type="match status" value="1"/>
</dbReference>
<dbReference type="PROSITE" id="PS51194">
    <property type="entry name" value="HELICASE_CTER"/>
    <property type="match status" value="1"/>
</dbReference>
<dbReference type="Pfam" id="PF00270">
    <property type="entry name" value="DEAD"/>
    <property type="match status" value="1"/>
</dbReference>
<keyword evidence="6" id="KW-0378">Hydrolase</keyword>
<dbReference type="SUPFAM" id="SSF52540">
    <property type="entry name" value="P-loop containing nucleoside triphosphate hydrolases"/>
    <property type="match status" value="2"/>
</dbReference>
<dbReference type="Proteomes" id="UP000488299">
    <property type="component" value="Unassembled WGS sequence"/>
</dbReference>
<dbReference type="GO" id="GO:0043138">
    <property type="term" value="F:3'-5' DNA helicase activity"/>
    <property type="evidence" value="ECO:0007669"/>
    <property type="project" value="TreeGrafter"/>
</dbReference>
<evidence type="ECO:0000256" key="1">
    <source>
        <dbReference type="ARBA" id="ARBA00022741"/>
    </source>
</evidence>
<dbReference type="GO" id="GO:0006289">
    <property type="term" value="P:nucleotide-excision repair"/>
    <property type="evidence" value="ECO:0007669"/>
    <property type="project" value="TreeGrafter"/>
</dbReference>
<evidence type="ECO:0000259" key="4">
    <source>
        <dbReference type="PROSITE" id="PS51192"/>
    </source>
</evidence>
<organism evidence="6 7">
    <name type="scientific">Rudanella paleaurantiibacter</name>
    <dbReference type="NCBI Taxonomy" id="2614655"/>
    <lineage>
        <taxon>Bacteria</taxon>
        <taxon>Pseudomonadati</taxon>
        <taxon>Bacteroidota</taxon>
        <taxon>Cytophagia</taxon>
        <taxon>Cytophagales</taxon>
        <taxon>Cytophagaceae</taxon>
        <taxon>Rudanella</taxon>
    </lineage>
</organism>
<reference evidence="6 7" key="1">
    <citation type="submission" date="2019-10" db="EMBL/GenBank/DDBJ databases">
        <title>Rudanella paleaurantiibacter sp. nov., isolated from sludge.</title>
        <authorList>
            <person name="Xu S.Q."/>
        </authorList>
    </citation>
    <scope>NUCLEOTIDE SEQUENCE [LARGE SCALE GENOMIC DNA]</scope>
    <source>
        <strain evidence="6 7">HX-22-17</strain>
    </source>
</reference>
<evidence type="ECO:0000313" key="7">
    <source>
        <dbReference type="Proteomes" id="UP000488299"/>
    </source>
</evidence>
<feature type="domain" description="Helicase C-terminal" evidence="5">
    <location>
        <begin position="952"/>
        <end position="1117"/>
    </location>
</feature>
<protein>
    <submittedName>
        <fullName evidence="6">DEAD/DEAH box helicase</fullName>
    </submittedName>
</protein>
<keyword evidence="7" id="KW-1185">Reference proteome</keyword>